<keyword evidence="2" id="KW-1185">Reference proteome</keyword>
<protein>
    <submittedName>
        <fullName evidence="1">Uncharacterized protein</fullName>
    </submittedName>
</protein>
<organism evidence="1 2">
    <name type="scientific">Monoraphidium neglectum</name>
    <dbReference type="NCBI Taxonomy" id="145388"/>
    <lineage>
        <taxon>Eukaryota</taxon>
        <taxon>Viridiplantae</taxon>
        <taxon>Chlorophyta</taxon>
        <taxon>core chlorophytes</taxon>
        <taxon>Chlorophyceae</taxon>
        <taxon>CS clade</taxon>
        <taxon>Sphaeropleales</taxon>
        <taxon>Selenastraceae</taxon>
        <taxon>Monoraphidium</taxon>
    </lineage>
</organism>
<name>A0A0D2MIS7_9CHLO</name>
<evidence type="ECO:0000313" key="2">
    <source>
        <dbReference type="Proteomes" id="UP000054498"/>
    </source>
</evidence>
<evidence type="ECO:0000313" key="1">
    <source>
        <dbReference type="EMBL" id="KIZ00547.1"/>
    </source>
</evidence>
<dbReference type="KEGG" id="mng:MNEG_7411"/>
<accession>A0A0D2MIS7</accession>
<dbReference type="GeneID" id="25740287"/>
<feature type="non-terminal residue" evidence="1">
    <location>
        <position position="67"/>
    </location>
</feature>
<reference evidence="1 2" key="1">
    <citation type="journal article" date="2013" name="BMC Genomics">
        <title>Reconstruction of the lipid metabolism for the microalga Monoraphidium neglectum from its genome sequence reveals characteristics suitable for biofuel production.</title>
        <authorList>
            <person name="Bogen C."/>
            <person name="Al-Dilaimi A."/>
            <person name="Albersmeier A."/>
            <person name="Wichmann J."/>
            <person name="Grundmann M."/>
            <person name="Rupp O."/>
            <person name="Lauersen K.J."/>
            <person name="Blifernez-Klassen O."/>
            <person name="Kalinowski J."/>
            <person name="Goesmann A."/>
            <person name="Mussgnug J.H."/>
            <person name="Kruse O."/>
        </authorList>
    </citation>
    <scope>NUCLEOTIDE SEQUENCE [LARGE SCALE GENOMIC DNA]</scope>
    <source>
        <strain evidence="1 2">SAG 48.87</strain>
    </source>
</reference>
<gene>
    <name evidence="1" type="ORF">MNEG_7411</name>
</gene>
<dbReference type="RefSeq" id="XP_013899566.1">
    <property type="nucleotide sequence ID" value="XM_014044112.1"/>
</dbReference>
<proteinExistence type="predicted"/>
<dbReference type="EMBL" id="KK101527">
    <property type="protein sequence ID" value="KIZ00547.1"/>
    <property type="molecule type" value="Genomic_DNA"/>
</dbReference>
<dbReference type="Proteomes" id="UP000054498">
    <property type="component" value="Unassembled WGS sequence"/>
</dbReference>
<sequence>MPDGKAFCTHTALVGGAAAEPLGQSAALWGRGFRAGGAAARMRGEQYVDAPDGFADVPALPAATAAD</sequence>
<dbReference type="AlphaFoldDB" id="A0A0D2MIS7"/>